<dbReference type="SUPFAM" id="SSF160904">
    <property type="entry name" value="Jann2411-like"/>
    <property type="match status" value="1"/>
</dbReference>
<proteinExistence type="predicted"/>
<name>A0ABV5Y4P0_ARTRM</name>
<keyword evidence="3" id="KW-1185">Reference proteome</keyword>
<dbReference type="PANTHER" id="PTHR35525:SF3">
    <property type="entry name" value="BLL6575 PROTEIN"/>
    <property type="match status" value="1"/>
</dbReference>
<dbReference type="InterPro" id="IPR021005">
    <property type="entry name" value="Znf_CGNR"/>
</dbReference>
<dbReference type="Gene3D" id="1.10.3300.10">
    <property type="entry name" value="Jann2411-like domain"/>
    <property type="match status" value="1"/>
</dbReference>
<comment type="caution">
    <text evidence="2">The sequence shown here is derived from an EMBL/GenBank/DDBJ whole genome shotgun (WGS) entry which is preliminary data.</text>
</comment>
<organism evidence="2 3">
    <name type="scientific">Arthrobacter ramosus</name>
    <dbReference type="NCBI Taxonomy" id="1672"/>
    <lineage>
        <taxon>Bacteria</taxon>
        <taxon>Bacillati</taxon>
        <taxon>Actinomycetota</taxon>
        <taxon>Actinomycetes</taxon>
        <taxon>Micrococcales</taxon>
        <taxon>Micrococcaceae</taxon>
        <taxon>Arthrobacter</taxon>
    </lineage>
</organism>
<dbReference type="EMBL" id="JBHMBC010000039">
    <property type="protein sequence ID" value="MFB9821954.1"/>
    <property type="molecule type" value="Genomic_DNA"/>
</dbReference>
<protein>
    <submittedName>
        <fullName evidence="2">CGNR zinc finger domain-containing protein</fullName>
    </submittedName>
</protein>
<dbReference type="PANTHER" id="PTHR35525">
    <property type="entry name" value="BLL6575 PROTEIN"/>
    <property type="match status" value="1"/>
</dbReference>
<evidence type="ECO:0000313" key="2">
    <source>
        <dbReference type="EMBL" id="MFB9821954.1"/>
    </source>
</evidence>
<dbReference type="Proteomes" id="UP001589702">
    <property type="component" value="Unassembled WGS sequence"/>
</dbReference>
<dbReference type="InterPro" id="IPR023286">
    <property type="entry name" value="ABATE_dom_sf"/>
</dbReference>
<dbReference type="Pfam" id="PF07336">
    <property type="entry name" value="ABATE"/>
    <property type="match status" value="1"/>
</dbReference>
<dbReference type="Pfam" id="PF11706">
    <property type="entry name" value="zf-CGNR"/>
    <property type="match status" value="1"/>
</dbReference>
<accession>A0ABV5Y4P0</accession>
<sequence length="201" mass="22289">MSWKGTIRYGIDSAPGGLGFVQDLLNTQSAGKPRSTDLLDEADDAQAWLDAGLAEWSRTAGKTPIAVELGPRDLKELRRFRTDLKLALGTGNNDPADNPDTPAHLLRAATTQLRLGPDGRVSAEPRGAGARQIESLMLVEIFEAQLTDIWRRLKTCRNDRCQAAFFDRSRNNSGVWHDVRVCGHAENLRAHRARKRAEHQV</sequence>
<dbReference type="RefSeq" id="WP_234750367.1">
    <property type="nucleotide sequence ID" value="NZ_BAAAWN010000001.1"/>
</dbReference>
<gene>
    <name evidence="2" type="ORF">ACFFP1_20990</name>
</gene>
<dbReference type="InterPro" id="IPR010852">
    <property type="entry name" value="ABATE"/>
</dbReference>
<evidence type="ECO:0000259" key="1">
    <source>
        <dbReference type="Pfam" id="PF11706"/>
    </source>
</evidence>
<feature type="domain" description="Zinc finger CGNR" evidence="1">
    <location>
        <begin position="152"/>
        <end position="195"/>
    </location>
</feature>
<evidence type="ECO:0000313" key="3">
    <source>
        <dbReference type="Proteomes" id="UP001589702"/>
    </source>
</evidence>
<reference evidence="2 3" key="1">
    <citation type="submission" date="2024-09" db="EMBL/GenBank/DDBJ databases">
        <authorList>
            <person name="Sun Q."/>
            <person name="Mori K."/>
        </authorList>
    </citation>
    <scope>NUCLEOTIDE SEQUENCE [LARGE SCALE GENOMIC DNA]</scope>
    <source>
        <strain evidence="2 3">JCM 1334</strain>
    </source>
</reference>